<dbReference type="Proteomes" id="UP000827092">
    <property type="component" value="Unassembled WGS sequence"/>
</dbReference>
<accession>A0AAV6UQR2</accession>
<keyword evidence="2" id="KW-1185">Reference proteome</keyword>
<evidence type="ECO:0000313" key="2">
    <source>
        <dbReference type="Proteomes" id="UP000827092"/>
    </source>
</evidence>
<organism evidence="1 2">
    <name type="scientific">Oedothorax gibbosus</name>
    <dbReference type="NCBI Taxonomy" id="931172"/>
    <lineage>
        <taxon>Eukaryota</taxon>
        <taxon>Metazoa</taxon>
        <taxon>Ecdysozoa</taxon>
        <taxon>Arthropoda</taxon>
        <taxon>Chelicerata</taxon>
        <taxon>Arachnida</taxon>
        <taxon>Araneae</taxon>
        <taxon>Araneomorphae</taxon>
        <taxon>Entelegynae</taxon>
        <taxon>Araneoidea</taxon>
        <taxon>Linyphiidae</taxon>
        <taxon>Erigoninae</taxon>
        <taxon>Oedothorax</taxon>
    </lineage>
</organism>
<name>A0AAV6UQR2_9ARAC</name>
<dbReference type="AlphaFoldDB" id="A0AAV6UQR2"/>
<proteinExistence type="predicted"/>
<sequence>MTSSKQPLGAQFQHLLARTLRPNRRLADQKLSLRQPLSFYFSYSVVFISKQSKREKERRQDFAVRGAHTTFGDITGMNLTSKF</sequence>
<gene>
    <name evidence="1" type="ORF">JTE90_023952</name>
</gene>
<dbReference type="EMBL" id="JAFNEN010000298">
    <property type="protein sequence ID" value="KAG8186524.1"/>
    <property type="molecule type" value="Genomic_DNA"/>
</dbReference>
<evidence type="ECO:0000313" key="1">
    <source>
        <dbReference type="EMBL" id="KAG8186524.1"/>
    </source>
</evidence>
<protein>
    <submittedName>
        <fullName evidence="1">Uncharacterized protein</fullName>
    </submittedName>
</protein>
<reference evidence="1 2" key="1">
    <citation type="journal article" date="2022" name="Nat. Ecol. Evol.">
        <title>A masculinizing supergene underlies an exaggerated male reproductive morph in a spider.</title>
        <authorList>
            <person name="Hendrickx F."/>
            <person name="De Corte Z."/>
            <person name="Sonet G."/>
            <person name="Van Belleghem S.M."/>
            <person name="Kostlbacher S."/>
            <person name="Vangestel C."/>
        </authorList>
    </citation>
    <scope>NUCLEOTIDE SEQUENCE [LARGE SCALE GENOMIC DNA]</scope>
    <source>
        <strain evidence="1">W744_W776</strain>
    </source>
</reference>
<comment type="caution">
    <text evidence="1">The sequence shown here is derived from an EMBL/GenBank/DDBJ whole genome shotgun (WGS) entry which is preliminary data.</text>
</comment>